<comment type="subcellular location">
    <subcellularLocation>
        <location evidence="9">Cytoplasm</location>
    </subcellularLocation>
</comment>
<keyword evidence="6 9" id="KW-0227">DNA damage</keyword>
<dbReference type="InterPro" id="IPR018085">
    <property type="entry name" value="Ura-DNA_Glyclase_AS"/>
</dbReference>
<dbReference type="OrthoDB" id="9804372at2"/>
<reference evidence="13 14" key="1">
    <citation type="journal article" date="2015" name="Genome Biol. Evol.">
        <title>Comparative Genomics of Listeria Sensu Lato: Genus-Wide Differences in Evolutionary Dynamics and the Progressive Gain of Complex, Potentially Pathogenicity-Related Traits through Lateral Gene Transfer.</title>
        <authorList>
            <person name="Chiara M."/>
            <person name="Caruso M."/>
            <person name="D'Erchia A.M."/>
            <person name="Manzari C."/>
            <person name="Fraccalvieri R."/>
            <person name="Goffredo E."/>
            <person name="Latorre L."/>
            <person name="Miccolupo A."/>
            <person name="Padalino I."/>
            <person name="Santagada G."/>
            <person name="Chiocco D."/>
            <person name="Pesole G."/>
            <person name="Horner D.S."/>
            <person name="Parisi A."/>
        </authorList>
    </citation>
    <scope>NUCLEOTIDE SEQUENCE [LARGE SCALE GENOMIC DNA]</scope>
    <source>
        <strain evidence="13 14">1991</strain>
    </source>
</reference>
<organism evidence="13 14">
    <name type="scientific">Listeria fleischmannii 1991</name>
    <dbReference type="NCBI Taxonomy" id="1430899"/>
    <lineage>
        <taxon>Bacteria</taxon>
        <taxon>Bacillati</taxon>
        <taxon>Bacillota</taxon>
        <taxon>Bacilli</taxon>
        <taxon>Bacillales</taxon>
        <taxon>Listeriaceae</taxon>
        <taxon>Listeria</taxon>
    </lineage>
</organism>
<dbReference type="PROSITE" id="PS00130">
    <property type="entry name" value="U_DNA_GLYCOSYLASE"/>
    <property type="match status" value="1"/>
</dbReference>
<dbReference type="GO" id="GO:0004844">
    <property type="term" value="F:uracil DNA N-glycosylase activity"/>
    <property type="evidence" value="ECO:0007669"/>
    <property type="project" value="UniProtKB-UniRule"/>
</dbReference>
<dbReference type="SMART" id="SM00987">
    <property type="entry name" value="UreE_C"/>
    <property type="match status" value="1"/>
</dbReference>
<evidence type="ECO:0000256" key="3">
    <source>
        <dbReference type="ARBA" id="ARBA00008184"/>
    </source>
</evidence>
<dbReference type="EMBL" id="AZHO01000040">
    <property type="protein sequence ID" value="KMT57731.1"/>
    <property type="molecule type" value="Genomic_DNA"/>
</dbReference>
<gene>
    <name evidence="9" type="primary">ung</name>
    <name evidence="13" type="ORF">X560_2644</name>
</gene>
<comment type="function">
    <text evidence="2 9 11">Excises uracil residues from the DNA which can arise as a result of misincorporation of dUMP residues by DNA polymerase or due to deamination of cytosine.</text>
</comment>
<dbReference type="InterPro" id="IPR002043">
    <property type="entry name" value="UDG_fam1"/>
</dbReference>
<dbReference type="EC" id="3.2.2.27" evidence="4 9"/>
<protein>
    <recommendedName>
        <fullName evidence="5 9">Uracil-DNA glycosylase</fullName>
        <shortName evidence="9">UDG</shortName>
        <ecNumber evidence="4 9">3.2.2.27</ecNumber>
    </recommendedName>
</protein>
<dbReference type="GO" id="GO:0005737">
    <property type="term" value="C:cytoplasm"/>
    <property type="evidence" value="ECO:0007669"/>
    <property type="project" value="UniProtKB-SubCell"/>
</dbReference>
<dbReference type="HAMAP" id="MF_00148">
    <property type="entry name" value="UDG"/>
    <property type="match status" value="1"/>
</dbReference>
<comment type="similarity">
    <text evidence="3 9 11">Belongs to the uracil-DNA glycosylase (UDG) superfamily. UNG family.</text>
</comment>
<dbReference type="CDD" id="cd10027">
    <property type="entry name" value="UDG-F1-like"/>
    <property type="match status" value="1"/>
</dbReference>
<dbReference type="NCBIfam" id="TIGR00628">
    <property type="entry name" value="ung"/>
    <property type="match status" value="1"/>
</dbReference>
<dbReference type="PATRIC" id="fig|1430899.3.peg.2695"/>
<dbReference type="Pfam" id="PF03167">
    <property type="entry name" value="UDG"/>
    <property type="match status" value="1"/>
</dbReference>
<name>A0A0J8J091_9LIST</name>
<evidence type="ECO:0000256" key="2">
    <source>
        <dbReference type="ARBA" id="ARBA00002631"/>
    </source>
</evidence>
<dbReference type="SUPFAM" id="SSF52141">
    <property type="entry name" value="Uracil-DNA glycosylase-like"/>
    <property type="match status" value="1"/>
</dbReference>
<evidence type="ECO:0000256" key="7">
    <source>
        <dbReference type="ARBA" id="ARBA00022801"/>
    </source>
</evidence>
<dbReference type="AlphaFoldDB" id="A0A0J8J091"/>
<comment type="caution">
    <text evidence="13">The sequence shown here is derived from an EMBL/GenBank/DDBJ whole genome shotgun (WGS) entry which is preliminary data.</text>
</comment>
<evidence type="ECO:0000256" key="6">
    <source>
        <dbReference type="ARBA" id="ARBA00022763"/>
    </source>
</evidence>
<dbReference type="InterPro" id="IPR036895">
    <property type="entry name" value="Uracil-DNA_glycosylase-like_sf"/>
</dbReference>
<evidence type="ECO:0000256" key="11">
    <source>
        <dbReference type="RuleBase" id="RU003780"/>
    </source>
</evidence>
<dbReference type="Gene3D" id="3.40.470.10">
    <property type="entry name" value="Uracil-DNA glycosylase-like domain"/>
    <property type="match status" value="1"/>
</dbReference>
<dbReference type="NCBIfam" id="NF003588">
    <property type="entry name" value="PRK05254.1-1"/>
    <property type="match status" value="1"/>
</dbReference>
<feature type="active site" description="Proton acceptor" evidence="9 10">
    <location>
        <position position="59"/>
    </location>
</feature>
<evidence type="ECO:0000313" key="13">
    <source>
        <dbReference type="EMBL" id="KMT57731.1"/>
    </source>
</evidence>
<dbReference type="InterPro" id="IPR005122">
    <property type="entry name" value="Uracil-DNA_glycosylase-like"/>
</dbReference>
<evidence type="ECO:0000256" key="9">
    <source>
        <dbReference type="HAMAP-Rule" id="MF_00148"/>
    </source>
</evidence>
<keyword evidence="9" id="KW-0963">Cytoplasm</keyword>
<dbReference type="PANTHER" id="PTHR11264">
    <property type="entry name" value="URACIL-DNA GLYCOSYLASE"/>
    <property type="match status" value="1"/>
</dbReference>
<proteinExistence type="inferred from homology"/>
<evidence type="ECO:0000256" key="5">
    <source>
        <dbReference type="ARBA" id="ARBA00018429"/>
    </source>
</evidence>
<evidence type="ECO:0000313" key="14">
    <source>
        <dbReference type="Proteomes" id="UP000052258"/>
    </source>
</evidence>
<sequence>MNWTELIEEERQNSYFQELETFINKAYEEKKVYPKKEEIYRAFELTPFEKVKVVLLGQDPYHGENQAHGLSFSVASSDAKFPPSLRNIFKELKTDLGIERTNRDLTDWAEQGVLLLNTVLTVDGDAKAGSHRKKGWETFTDHVINTLNMRDKPIVFVLWGNDAKKKIPLITNPKHKIITGVHPSPLSANGGFFGSKPFSQINEALVELGEDTIKW</sequence>
<accession>A0A0J8J091</accession>
<keyword evidence="14" id="KW-1185">Reference proteome</keyword>
<dbReference type="PANTHER" id="PTHR11264:SF0">
    <property type="entry name" value="URACIL-DNA GLYCOSYLASE"/>
    <property type="match status" value="1"/>
</dbReference>
<evidence type="ECO:0000259" key="12">
    <source>
        <dbReference type="SMART" id="SM00986"/>
    </source>
</evidence>
<dbReference type="NCBIfam" id="NF003589">
    <property type="entry name" value="PRK05254.1-2"/>
    <property type="match status" value="1"/>
</dbReference>
<keyword evidence="7 9" id="KW-0378">Hydrolase</keyword>
<dbReference type="Proteomes" id="UP000052258">
    <property type="component" value="Unassembled WGS sequence"/>
</dbReference>
<dbReference type="FunFam" id="3.40.470.10:FF:000001">
    <property type="entry name" value="Uracil-DNA glycosylase"/>
    <property type="match status" value="1"/>
</dbReference>
<dbReference type="SMART" id="SM00986">
    <property type="entry name" value="UDG"/>
    <property type="match status" value="1"/>
</dbReference>
<evidence type="ECO:0000256" key="1">
    <source>
        <dbReference type="ARBA" id="ARBA00001400"/>
    </source>
</evidence>
<evidence type="ECO:0000256" key="8">
    <source>
        <dbReference type="ARBA" id="ARBA00023204"/>
    </source>
</evidence>
<feature type="domain" description="Uracil-DNA glycosylase-like" evidence="12">
    <location>
        <begin position="44"/>
        <end position="205"/>
    </location>
</feature>
<dbReference type="NCBIfam" id="NF003592">
    <property type="entry name" value="PRK05254.1-5"/>
    <property type="match status" value="1"/>
</dbReference>
<comment type="catalytic activity">
    <reaction evidence="1 9 11">
        <text>Hydrolyzes single-stranded DNA or mismatched double-stranded DNA and polynucleotides, releasing free uracil.</text>
        <dbReference type="EC" id="3.2.2.27"/>
    </reaction>
</comment>
<keyword evidence="8 9" id="KW-0234">DNA repair</keyword>
<dbReference type="GO" id="GO:0097510">
    <property type="term" value="P:base-excision repair, AP site formation via deaminated base removal"/>
    <property type="evidence" value="ECO:0007669"/>
    <property type="project" value="TreeGrafter"/>
</dbReference>
<dbReference type="RefSeq" id="WP_007473026.1">
    <property type="nucleotide sequence ID" value="NZ_KQ130624.1"/>
</dbReference>
<evidence type="ECO:0000256" key="4">
    <source>
        <dbReference type="ARBA" id="ARBA00012030"/>
    </source>
</evidence>
<evidence type="ECO:0000256" key="10">
    <source>
        <dbReference type="PROSITE-ProRule" id="PRU10072"/>
    </source>
</evidence>